<dbReference type="EC" id="2.7.10.2" evidence="2"/>
<dbReference type="InterPro" id="IPR027417">
    <property type="entry name" value="P-loop_NTPase"/>
</dbReference>
<keyword evidence="5 10" id="KW-0418">Kinase</keyword>
<evidence type="ECO:0000313" key="10">
    <source>
        <dbReference type="EMBL" id="MPN37232.1"/>
    </source>
</evidence>
<evidence type="ECO:0000256" key="5">
    <source>
        <dbReference type="ARBA" id="ARBA00022777"/>
    </source>
</evidence>
<reference evidence="10" key="1">
    <citation type="submission" date="2019-08" db="EMBL/GenBank/DDBJ databases">
        <authorList>
            <person name="Kucharzyk K."/>
            <person name="Murdoch R.W."/>
            <person name="Higgins S."/>
            <person name="Loffler F."/>
        </authorList>
    </citation>
    <scope>NUCLEOTIDE SEQUENCE</scope>
</reference>
<evidence type="ECO:0000256" key="4">
    <source>
        <dbReference type="ARBA" id="ARBA00022741"/>
    </source>
</evidence>
<gene>
    <name evidence="10" type="primary">ywqD_11</name>
    <name evidence="10" type="ORF">SDC9_184748</name>
</gene>
<dbReference type="PANTHER" id="PTHR32309:SF13">
    <property type="entry name" value="FERRIC ENTEROBACTIN TRANSPORT PROTEIN FEPE"/>
    <property type="match status" value="1"/>
</dbReference>
<keyword evidence="4" id="KW-0547">Nucleotide-binding</keyword>
<dbReference type="Pfam" id="PF13614">
    <property type="entry name" value="AAA_31"/>
    <property type="match status" value="1"/>
</dbReference>
<evidence type="ECO:0000256" key="1">
    <source>
        <dbReference type="ARBA" id="ARBA00007316"/>
    </source>
</evidence>
<dbReference type="InterPro" id="IPR005702">
    <property type="entry name" value="Wzc-like_C"/>
</dbReference>
<comment type="caution">
    <text evidence="10">The sequence shown here is derived from an EMBL/GenBank/DDBJ whole genome shotgun (WGS) entry which is preliminary data.</text>
</comment>
<name>A0A645HFS0_9ZZZZ</name>
<keyword evidence="6" id="KW-0067">ATP-binding</keyword>
<protein>
    <recommendedName>
        <fullName evidence="2">non-specific protein-tyrosine kinase</fullName>
        <ecNumber evidence="2">2.7.10.2</ecNumber>
    </recommendedName>
</protein>
<comment type="similarity">
    <text evidence="1">Belongs to the CpsD/CapB family.</text>
</comment>
<comment type="catalytic activity">
    <reaction evidence="8">
        <text>L-tyrosyl-[protein] + ATP = O-phospho-L-tyrosyl-[protein] + ADP + H(+)</text>
        <dbReference type="Rhea" id="RHEA:10596"/>
        <dbReference type="Rhea" id="RHEA-COMP:10136"/>
        <dbReference type="Rhea" id="RHEA-COMP:20101"/>
        <dbReference type="ChEBI" id="CHEBI:15378"/>
        <dbReference type="ChEBI" id="CHEBI:30616"/>
        <dbReference type="ChEBI" id="CHEBI:46858"/>
        <dbReference type="ChEBI" id="CHEBI:61978"/>
        <dbReference type="ChEBI" id="CHEBI:456216"/>
        <dbReference type="EC" id="2.7.10.2"/>
    </reaction>
</comment>
<dbReference type="InterPro" id="IPR050445">
    <property type="entry name" value="Bact_polysacc_biosynth/exp"/>
</dbReference>
<dbReference type="Gene3D" id="3.40.50.300">
    <property type="entry name" value="P-loop containing nucleotide triphosphate hydrolases"/>
    <property type="match status" value="1"/>
</dbReference>
<dbReference type="PANTHER" id="PTHR32309">
    <property type="entry name" value="TYROSINE-PROTEIN KINASE"/>
    <property type="match status" value="1"/>
</dbReference>
<dbReference type="GO" id="GO:0004715">
    <property type="term" value="F:non-membrane spanning protein tyrosine kinase activity"/>
    <property type="evidence" value="ECO:0007669"/>
    <property type="project" value="UniProtKB-EC"/>
</dbReference>
<dbReference type="GO" id="GO:0005524">
    <property type="term" value="F:ATP binding"/>
    <property type="evidence" value="ECO:0007669"/>
    <property type="project" value="UniProtKB-KW"/>
</dbReference>
<dbReference type="AlphaFoldDB" id="A0A645HFS0"/>
<proteinExistence type="inferred from homology"/>
<evidence type="ECO:0000256" key="7">
    <source>
        <dbReference type="ARBA" id="ARBA00023137"/>
    </source>
</evidence>
<sequence length="187" mass="20282">MTSALAAEGKSTNCANLALTMSQTGASVLLIDADLRKSTQHKIFGISNTIGLAEILGGFCKVGDGVQEQIHPDLDIITAGQVPPNPSELLGSQNMQKLIEIVSENYNYIFIDSPPVNIVTDALVLARYAAGLIMCTRYRQSTHDELRRAVASVEFANAKILGMIVCDVKDVGGGYYRKSYKSYKSYE</sequence>
<dbReference type="SUPFAM" id="SSF52540">
    <property type="entry name" value="P-loop containing nucleoside triphosphate hydrolases"/>
    <property type="match status" value="1"/>
</dbReference>
<evidence type="ECO:0000256" key="3">
    <source>
        <dbReference type="ARBA" id="ARBA00022679"/>
    </source>
</evidence>
<keyword evidence="7" id="KW-0829">Tyrosine-protein kinase</keyword>
<evidence type="ECO:0000256" key="6">
    <source>
        <dbReference type="ARBA" id="ARBA00022840"/>
    </source>
</evidence>
<feature type="domain" description="AAA" evidence="9">
    <location>
        <begin position="9"/>
        <end position="129"/>
    </location>
</feature>
<dbReference type="NCBIfam" id="TIGR01007">
    <property type="entry name" value="eps_fam"/>
    <property type="match status" value="1"/>
</dbReference>
<evidence type="ECO:0000259" key="9">
    <source>
        <dbReference type="Pfam" id="PF13614"/>
    </source>
</evidence>
<dbReference type="GO" id="GO:0005886">
    <property type="term" value="C:plasma membrane"/>
    <property type="evidence" value="ECO:0007669"/>
    <property type="project" value="TreeGrafter"/>
</dbReference>
<organism evidence="10">
    <name type="scientific">bioreactor metagenome</name>
    <dbReference type="NCBI Taxonomy" id="1076179"/>
    <lineage>
        <taxon>unclassified sequences</taxon>
        <taxon>metagenomes</taxon>
        <taxon>ecological metagenomes</taxon>
    </lineage>
</organism>
<evidence type="ECO:0000256" key="2">
    <source>
        <dbReference type="ARBA" id="ARBA00011903"/>
    </source>
</evidence>
<keyword evidence="3 10" id="KW-0808">Transferase</keyword>
<dbReference type="InterPro" id="IPR025669">
    <property type="entry name" value="AAA_dom"/>
</dbReference>
<dbReference type="CDD" id="cd05387">
    <property type="entry name" value="BY-kinase"/>
    <property type="match status" value="1"/>
</dbReference>
<dbReference type="EMBL" id="VSSQ01091759">
    <property type="protein sequence ID" value="MPN37232.1"/>
    <property type="molecule type" value="Genomic_DNA"/>
</dbReference>
<accession>A0A645HFS0</accession>
<evidence type="ECO:0000256" key="8">
    <source>
        <dbReference type="ARBA" id="ARBA00051245"/>
    </source>
</evidence>